<protein>
    <submittedName>
        <fullName evidence="1">Uncharacterized protein</fullName>
    </submittedName>
</protein>
<accession>A0A5J4QSW7</accession>
<dbReference type="EMBL" id="SNRY01002632">
    <property type="protein sequence ID" value="KAA6324174.1"/>
    <property type="molecule type" value="Genomic_DNA"/>
</dbReference>
<proteinExistence type="predicted"/>
<evidence type="ECO:0000313" key="1">
    <source>
        <dbReference type="EMBL" id="KAA6324174.1"/>
    </source>
</evidence>
<comment type="caution">
    <text evidence="1">The sequence shown here is derived from an EMBL/GenBank/DDBJ whole genome shotgun (WGS) entry which is preliminary data.</text>
</comment>
<organism evidence="1">
    <name type="scientific">termite gut metagenome</name>
    <dbReference type="NCBI Taxonomy" id="433724"/>
    <lineage>
        <taxon>unclassified sequences</taxon>
        <taxon>metagenomes</taxon>
        <taxon>organismal metagenomes</taxon>
    </lineage>
</organism>
<dbReference type="Gene3D" id="1.20.120.330">
    <property type="entry name" value="Nucleotidyltransferases domain 2"/>
    <property type="match status" value="1"/>
</dbReference>
<name>A0A5J4QSW7_9ZZZZ</name>
<gene>
    <name evidence="1" type="ORF">EZS27_026463</name>
</gene>
<dbReference type="AlphaFoldDB" id="A0A5J4QSW7"/>
<reference evidence="1" key="1">
    <citation type="submission" date="2019-03" db="EMBL/GenBank/DDBJ databases">
        <title>Single cell metagenomics reveals metabolic interactions within the superorganism composed of flagellate Streblomastix strix and complex community of Bacteroidetes bacteria on its surface.</title>
        <authorList>
            <person name="Treitli S.C."/>
            <person name="Kolisko M."/>
            <person name="Husnik F."/>
            <person name="Keeling P."/>
            <person name="Hampl V."/>
        </authorList>
    </citation>
    <scope>NUCLEOTIDE SEQUENCE</scope>
    <source>
        <strain evidence="1">STM</strain>
    </source>
</reference>
<sequence>NNLEQMGINKAVSNLFTFRIYELKRLRQKADYDNERIEKTDARRAIEIATEIINLITKEYLLP</sequence>
<feature type="non-terminal residue" evidence="1">
    <location>
        <position position="1"/>
    </location>
</feature>